<dbReference type="CDD" id="cd00060">
    <property type="entry name" value="FHA"/>
    <property type="match status" value="1"/>
</dbReference>
<dbReference type="SUPFAM" id="SSF56112">
    <property type="entry name" value="Protein kinase-like (PK-like)"/>
    <property type="match status" value="1"/>
</dbReference>
<dbReference type="PROSITE" id="PS00107">
    <property type="entry name" value="PROTEIN_KINASE_ATP"/>
    <property type="match status" value="1"/>
</dbReference>
<sequence length="600" mass="65838">MRHLNETHSRSSVDVCDAAAARRTKKRRVGDVDELWGCLIPWNPADPNLHSIELSKAKRKYAVGSSPKSDICLPASAGVGEAHFGRVLAVLVLCTNDALDFEEDEAHCVIEWDGSEGNVHYAVKVTDCSARGTYINGRAIREGGNRFAVLRDGSEIQFGSKAGAPRFIYRQVDTSADPSRGLHKHYDLFNVLGQGSFATVVKALHKKQGKWYAVKMIPLHSLQPGSPDDSSEDDDVPRVRATHSSVVLREVDVLESCQHPNICQLKEVFLECGRLNLVLELVHHGTLAAYLDEMGVLFEHQAQIVTRQICDALAYMHSRGIVHRDLKPENLLLASRYPLVVKVSDFGLAKHIDTLRNLKTACGTRVYAAPEVTNLGPRGHYDEKVDSWSIGVVIFKLLTLHYPFSERYVAGPVGRKLTRRDTHVDWTILSDYNVGNAGQDFIRNLLEHDPKRRMSLTEAASHEWLAVSEADPPPLPVNKRDDRLRPPRQCAATASLSPPAAAKGSSTNLNATKATKAPGRKAPARAPAPAKDPTEDLVRTLTAMSISTDDLPVSARTRGKQKAAAPAPAFTDSQSSETIPGLFLLRRSSRIAAKNGNAVR</sequence>
<dbReference type="InterPro" id="IPR000253">
    <property type="entry name" value="FHA_dom"/>
</dbReference>
<dbReference type="GO" id="GO:0005524">
    <property type="term" value="F:ATP binding"/>
    <property type="evidence" value="ECO:0007669"/>
    <property type="project" value="UniProtKB-UniRule"/>
</dbReference>
<dbReference type="Pfam" id="PF00498">
    <property type="entry name" value="FHA"/>
    <property type="match status" value="1"/>
</dbReference>
<gene>
    <name evidence="7" type="ORF">GSI_07481</name>
</gene>
<dbReference type="PROSITE" id="PS00108">
    <property type="entry name" value="PROTEIN_KINASE_ST"/>
    <property type="match status" value="1"/>
</dbReference>
<dbReference type="Pfam" id="PF00069">
    <property type="entry name" value="Pkinase"/>
    <property type="match status" value="1"/>
</dbReference>
<feature type="region of interest" description="Disordered" evidence="5">
    <location>
        <begin position="553"/>
        <end position="576"/>
    </location>
</feature>
<organism evidence="7 8">
    <name type="scientific">Ganoderma sinense ZZ0214-1</name>
    <dbReference type="NCBI Taxonomy" id="1077348"/>
    <lineage>
        <taxon>Eukaryota</taxon>
        <taxon>Fungi</taxon>
        <taxon>Dikarya</taxon>
        <taxon>Basidiomycota</taxon>
        <taxon>Agaricomycotina</taxon>
        <taxon>Agaricomycetes</taxon>
        <taxon>Polyporales</taxon>
        <taxon>Polyporaceae</taxon>
        <taxon>Ganoderma</taxon>
    </lineage>
</organism>
<dbReference type="OrthoDB" id="10252171at2759"/>
<name>A0A2G8S954_9APHY</name>
<dbReference type="PANTHER" id="PTHR24347">
    <property type="entry name" value="SERINE/THREONINE-PROTEIN KINASE"/>
    <property type="match status" value="1"/>
</dbReference>
<evidence type="ECO:0000259" key="6">
    <source>
        <dbReference type="PROSITE" id="PS50011"/>
    </source>
</evidence>
<dbReference type="FunFam" id="1.10.510.10:FF:000571">
    <property type="entry name" value="Maternal embryonic leucine zipper kinase"/>
    <property type="match status" value="1"/>
</dbReference>
<accession>A0A2G8S954</accession>
<dbReference type="InterPro" id="IPR017441">
    <property type="entry name" value="Protein_kinase_ATP_BS"/>
</dbReference>
<feature type="region of interest" description="Disordered" evidence="5">
    <location>
        <begin position="467"/>
        <end position="535"/>
    </location>
</feature>
<dbReference type="GO" id="GO:0004672">
    <property type="term" value="F:protein kinase activity"/>
    <property type="evidence" value="ECO:0007669"/>
    <property type="project" value="InterPro"/>
</dbReference>
<feature type="binding site" evidence="4">
    <location>
        <position position="215"/>
    </location>
    <ligand>
        <name>ATP</name>
        <dbReference type="ChEBI" id="CHEBI:30616"/>
    </ligand>
</feature>
<dbReference type="EMBL" id="AYKW01000015">
    <property type="protein sequence ID" value="PIL30299.1"/>
    <property type="molecule type" value="Genomic_DNA"/>
</dbReference>
<evidence type="ECO:0000256" key="1">
    <source>
        <dbReference type="ARBA" id="ARBA00005575"/>
    </source>
</evidence>
<dbReference type="SMART" id="SM00220">
    <property type="entry name" value="S_TKc"/>
    <property type="match status" value="1"/>
</dbReference>
<evidence type="ECO:0000256" key="2">
    <source>
        <dbReference type="ARBA" id="ARBA00022741"/>
    </source>
</evidence>
<evidence type="ECO:0000256" key="4">
    <source>
        <dbReference type="PROSITE-ProRule" id="PRU10141"/>
    </source>
</evidence>
<reference evidence="7 8" key="1">
    <citation type="journal article" date="2015" name="Sci. Rep.">
        <title>Chromosome-level genome map provides insights into diverse defense mechanisms in the medicinal fungus Ganoderma sinense.</title>
        <authorList>
            <person name="Zhu Y."/>
            <person name="Xu J."/>
            <person name="Sun C."/>
            <person name="Zhou S."/>
            <person name="Xu H."/>
            <person name="Nelson D.R."/>
            <person name="Qian J."/>
            <person name="Song J."/>
            <person name="Luo H."/>
            <person name="Xiang L."/>
            <person name="Li Y."/>
            <person name="Xu Z."/>
            <person name="Ji A."/>
            <person name="Wang L."/>
            <person name="Lu S."/>
            <person name="Hayward A."/>
            <person name="Sun W."/>
            <person name="Li X."/>
            <person name="Schwartz D.C."/>
            <person name="Wang Y."/>
            <person name="Chen S."/>
        </authorList>
    </citation>
    <scope>NUCLEOTIDE SEQUENCE [LARGE SCALE GENOMIC DNA]</scope>
    <source>
        <strain evidence="7 8">ZZ0214-1</strain>
    </source>
</reference>
<dbReference type="Proteomes" id="UP000230002">
    <property type="component" value="Unassembled WGS sequence"/>
</dbReference>
<dbReference type="InterPro" id="IPR000719">
    <property type="entry name" value="Prot_kinase_dom"/>
</dbReference>
<dbReference type="SUPFAM" id="SSF49879">
    <property type="entry name" value="SMAD/FHA domain"/>
    <property type="match status" value="1"/>
</dbReference>
<evidence type="ECO:0000256" key="3">
    <source>
        <dbReference type="ARBA" id="ARBA00022840"/>
    </source>
</evidence>
<keyword evidence="2 4" id="KW-0547">Nucleotide-binding</keyword>
<dbReference type="InterPro" id="IPR011009">
    <property type="entry name" value="Kinase-like_dom_sf"/>
</dbReference>
<comment type="similarity">
    <text evidence="1">Belongs to the protein kinase superfamily. CAMK Ser/Thr protein kinase family. CHEK2 subfamily.</text>
</comment>
<dbReference type="Gene3D" id="2.60.200.20">
    <property type="match status" value="1"/>
</dbReference>
<protein>
    <submittedName>
        <fullName evidence="7">Transporter</fullName>
    </submittedName>
</protein>
<dbReference type="InterPro" id="IPR008271">
    <property type="entry name" value="Ser/Thr_kinase_AS"/>
</dbReference>
<keyword evidence="3 4" id="KW-0067">ATP-binding</keyword>
<dbReference type="PROSITE" id="PS50011">
    <property type="entry name" value="PROTEIN_KINASE_DOM"/>
    <property type="match status" value="1"/>
</dbReference>
<dbReference type="Gene3D" id="1.10.510.10">
    <property type="entry name" value="Transferase(Phosphotransferase) domain 1"/>
    <property type="match status" value="1"/>
</dbReference>
<feature type="domain" description="Protein kinase" evidence="6">
    <location>
        <begin position="186"/>
        <end position="465"/>
    </location>
</feature>
<evidence type="ECO:0000313" key="8">
    <source>
        <dbReference type="Proteomes" id="UP000230002"/>
    </source>
</evidence>
<evidence type="ECO:0000256" key="5">
    <source>
        <dbReference type="SAM" id="MobiDB-lite"/>
    </source>
</evidence>
<comment type="caution">
    <text evidence="7">The sequence shown here is derived from an EMBL/GenBank/DDBJ whole genome shotgun (WGS) entry which is preliminary data.</text>
</comment>
<dbReference type="STRING" id="1077348.A0A2G8S954"/>
<evidence type="ECO:0000313" key="7">
    <source>
        <dbReference type="EMBL" id="PIL30299.1"/>
    </source>
</evidence>
<keyword evidence="8" id="KW-1185">Reference proteome</keyword>
<proteinExistence type="inferred from homology"/>
<dbReference type="AlphaFoldDB" id="A0A2G8S954"/>
<dbReference type="InterPro" id="IPR008984">
    <property type="entry name" value="SMAD_FHA_dom_sf"/>
</dbReference>
<feature type="compositionally biased region" description="Low complexity" evidence="5">
    <location>
        <begin position="491"/>
        <end position="502"/>
    </location>
</feature>